<dbReference type="AlphaFoldDB" id="A0A916Z2G5"/>
<keyword evidence="3 5" id="KW-0378">Hydrolase</keyword>
<dbReference type="Gene3D" id="3.40.50.200">
    <property type="entry name" value="Peptidase S8/S53 domain"/>
    <property type="match status" value="1"/>
</dbReference>
<dbReference type="InterPro" id="IPR000209">
    <property type="entry name" value="Peptidase_S8/S53_dom"/>
</dbReference>
<dbReference type="PANTHER" id="PTHR43806:SF11">
    <property type="entry name" value="CEREVISIN-RELATED"/>
    <property type="match status" value="1"/>
</dbReference>
<dbReference type="GO" id="GO:0004252">
    <property type="term" value="F:serine-type endopeptidase activity"/>
    <property type="evidence" value="ECO:0007669"/>
    <property type="project" value="UniProtKB-UniRule"/>
</dbReference>
<reference evidence="8" key="2">
    <citation type="submission" date="2020-09" db="EMBL/GenBank/DDBJ databases">
        <authorList>
            <person name="Sun Q."/>
            <person name="Zhou Y."/>
        </authorList>
    </citation>
    <scope>NUCLEOTIDE SEQUENCE</scope>
    <source>
        <strain evidence="8">CGMCC 1.15958</strain>
    </source>
</reference>
<dbReference type="InterPro" id="IPR023827">
    <property type="entry name" value="Peptidase_S8_Asp-AS"/>
</dbReference>
<dbReference type="EMBL" id="BMKK01000010">
    <property type="protein sequence ID" value="GGD72913.1"/>
    <property type="molecule type" value="Genomic_DNA"/>
</dbReference>
<feature type="active site" description="Charge relay system" evidence="5">
    <location>
        <position position="354"/>
    </location>
</feature>
<dbReference type="Proteomes" id="UP000609064">
    <property type="component" value="Unassembled WGS sequence"/>
</dbReference>
<dbReference type="InterPro" id="IPR022398">
    <property type="entry name" value="Peptidase_S8_His-AS"/>
</dbReference>
<evidence type="ECO:0000256" key="5">
    <source>
        <dbReference type="PROSITE-ProRule" id="PRU01240"/>
    </source>
</evidence>
<dbReference type="Pfam" id="PF00082">
    <property type="entry name" value="Peptidase_S8"/>
    <property type="match status" value="1"/>
</dbReference>
<dbReference type="PROSITE" id="PS00138">
    <property type="entry name" value="SUBTILASE_SER"/>
    <property type="match status" value="1"/>
</dbReference>
<comment type="similarity">
    <text evidence="1 5 6">Belongs to the peptidase S8 family.</text>
</comment>
<evidence type="ECO:0000256" key="3">
    <source>
        <dbReference type="ARBA" id="ARBA00022801"/>
    </source>
</evidence>
<comment type="caution">
    <text evidence="8">The sequence shown here is derived from an EMBL/GenBank/DDBJ whole genome shotgun (WGS) entry which is preliminary data.</text>
</comment>
<keyword evidence="9" id="KW-1185">Reference proteome</keyword>
<keyword evidence="2 5" id="KW-0645">Protease</keyword>
<sequence>MIIRVKENSDFNNSFEILKSRNLNPSKVFSFQNDPFEIERNFPIENLDSSGYLYDNEYYRKLGKRQKDYYRTYKIDFTDDESAKEYCLALQKNENIDDAYLDGYVHLATNPNDSLLSKQIALINIQCEQAWDISSGNPNIIVSVIDTGINDNHEDLRGNIFVDNTGKRGFNFTDDADFNDSRPDKGHGTCVAGLIAASWNNSRGIAGVAPNCRVINCKVFPTNDITAFFSDCQEAINTSIRNGAKILNCSWEINLDKDDKIVTDFIDFINKEATKSVFVFSSGNKNKNIAETAWSKLENCLIVGAMNINDNIWTENDKKGSNFGQNIIYSYGSGVFGLTNENNDSYNVLDSGTSFAAPHVSGICALILSYNPTISPKQVRDIIIDSREMVLGMSSTLGIGKVNALKALNLTQQRFAKLSPNLFS</sequence>
<keyword evidence="4 5" id="KW-0720">Serine protease</keyword>
<evidence type="ECO:0000256" key="4">
    <source>
        <dbReference type="ARBA" id="ARBA00022825"/>
    </source>
</evidence>
<accession>A0A916Z2G5</accession>
<dbReference type="GO" id="GO:0006508">
    <property type="term" value="P:proteolysis"/>
    <property type="evidence" value="ECO:0007669"/>
    <property type="project" value="UniProtKB-KW"/>
</dbReference>
<dbReference type="InterPro" id="IPR023828">
    <property type="entry name" value="Peptidase_S8_Ser-AS"/>
</dbReference>
<reference evidence="8" key="1">
    <citation type="journal article" date="2014" name="Int. J. Syst. Evol. Microbiol.">
        <title>Complete genome sequence of Corynebacterium casei LMG S-19264T (=DSM 44701T), isolated from a smear-ripened cheese.</title>
        <authorList>
            <consortium name="US DOE Joint Genome Institute (JGI-PGF)"/>
            <person name="Walter F."/>
            <person name="Albersmeier A."/>
            <person name="Kalinowski J."/>
            <person name="Ruckert C."/>
        </authorList>
    </citation>
    <scope>NUCLEOTIDE SEQUENCE</scope>
    <source>
        <strain evidence="8">CGMCC 1.15958</strain>
    </source>
</reference>
<name>A0A916Z2G5_9BACT</name>
<evidence type="ECO:0000256" key="6">
    <source>
        <dbReference type="RuleBase" id="RU003355"/>
    </source>
</evidence>
<evidence type="ECO:0000313" key="8">
    <source>
        <dbReference type="EMBL" id="GGD72913.1"/>
    </source>
</evidence>
<evidence type="ECO:0000256" key="1">
    <source>
        <dbReference type="ARBA" id="ARBA00011073"/>
    </source>
</evidence>
<feature type="domain" description="Peptidase S8/S53" evidence="7">
    <location>
        <begin position="139"/>
        <end position="394"/>
    </location>
</feature>
<gene>
    <name evidence="8" type="ORF">GCM10011514_41260</name>
</gene>
<feature type="active site" description="Charge relay system" evidence="5">
    <location>
        <position position="187"/>
    </location>
</feature>
<feature type="active site" description="Charge relay system" evidence="5">
    <location>
        <position position="146"/>
    </location>
</feature>
<dbReference type="InterPro" id="IPR050131">
    <property type="entry name" value="Peptidase_S8_subtilisin-like"/>
</dbReference>
<dbReference type="PANTHER" id="PTHR43806">
    <property type="entry name" value="PEPTIDASE S8"/>
    <property type="match status" value="1"/>
</dbReference>
<evidence type="ECO:0000313" key="9">
    <source>
        <dbReference type="Proteomes" id="UP000609064"/>
    </source>
</evidence>
<dbReference type="SUPFAM" id="SSF52743">
    <property type="entry name" value="Subtilisin-like"/>
    <property type="match status" value="1"/>
</dbReference>
<dbReference type="PRINTS" id="PR00723">
    <property type="entry name" value="SUBTILISIN"/>
</dbReference>
<dbReference type="PROSITE" id="PS00137">
    <property type="entry name" value="SUBTILASE_HIS"/>
    <property type="match status" value="1"/>
</dbReference>
<protein>
    <submittedName>
        <fullName evidence="8">Thermitase</fullName>
    </submittedName>
</protein>
<dbReference type="PROSITE" id="PS00136">
    <property type="entry name" value="SUBTILASE_ASP"/>
    <property type="match status" value="1"/>
</dbReference>
<evidence type="ECO:0000259" key="7">
    <source>
        <dbReference type="Pfam" id="PF00082"/>
    </source>
</evidence>
<dbReference type="PROSITE" id="PS51892">
    <property type="entry name" value="SUBTILASE"/>
    <property type="match status" value="1"/>
</dbReference>
<organism evidence="8 9">
    <name type="scientific">Emticicia aquatilis</name>
    <dbReference type="NCBI Taxonomy" id="1537369"/>
    <lineage>
        <taxon>Bacteria</taxon>
        <taxon>Pseudomonadati</taxon>
        <taxon>Bacteroidota</taxon>
        <taxon>Cytophagia</taxon>
        <taxon>Cytophagales</taxon>
        <taxon>Leadbetterellaceae</taxon>
        <taxon>Emticicia</taxon>
    </lineage>
</organism>
<proteinExistence type="inferred from homology"/>
<dbReference type="InterPro" id="IPR036852">
    <property type="entry name" value="Peptidase_S8/S53_dom_sf"/>
</dbReference>
<dbReference type="InterPro" id="IPR015500">
    <property type="entry name" value="Peptidase_S8_subtilisin-rel"/>
</dbReference>
<evidence type="ECO:0000256" key="2">
    <source>
        <dbReference type="ARBA" id="ARBA00022670"/>
    </source>
</evidence>